<dbReference type="EMBL" id="BJWL01000015">
    <property type="protein sequence ID" value="GFZ01453.1"/>
    <property type="molecule type" value="Genomic_DNA"/>
</dbReference>
<protein>
    <submittedName>
        <fullName evidence="1">Uncharacterized protein</fullName>
    </submittedName>
</protein>
<dbReference type="AlphaFoldDB" id="A0A7J0FRY9"/>
<comment type="caution">
    <text evidence="1">The sequence shown here is derived from an EMBL/GenBank/DDBJ whole genome shotgun (WGS) entry which is preliminary data.</text>
</comment>
<proteinExistence type="predicted"/>
<evidence type="ECO:0000313" key="2">
    <source>
        <dbReference type="Proteomes" id="UP000585474"/>
    </source>
</evidence>
<dbReference type="PANTHER" id="PTHR33698">
    <property type="entry name" value="NUCLEAR TRANSPORT FACTOR 2 (NTF2)-LIKE PROTEIN"/>
    <property type="match status" value="1"/>
</dbReference>
<dbReference type="PANTHER" id="PTHR33698:SF1">
    <property type="entry name" value="NUCLEAR TRANSPORT FACTOR 2 (NTF2) FAMILY PROTEIN"/>
    <property type="match status" value="1"/>
</dbReference>
<reference evidence="1 2" key="1">
    <citation type="submission" date="2019-07" db="EMBL/GenBank/DDBJ databases">
        <title>De Novo Assembly of kiwifruit Actinidia rufa.</title>
        <authorList>
            <person name="Sugita-Konishi S."/>
            <person name="Sato K."/>
            <person name="Mori E."/>
            <person name="Abe Y."/>
            <person name="Kisaki G."/>
            <person name="Hamano K."/>
            <person name="Suezawa K."/>
            <person name="Otani M."/>
            <person name="Fukuda T."/>
            <person name="Manabe T."/>
            <person name="Gomi K."/>
            <person name="Tabuchi M."/>
            <person name="Akimitsu K."/>
            <person name="Kataoka I."/>
        </authorList>
    </citation>
    <scope>NUCLEOTIDE SEQUENCE [LARGE SCALE GENOMIC DNA]</scope>
    <source>
        <strain evidence="2">cv. Fuchu</strain>
    </source>
</reference>
<evidence type="ECO:0000313" key="1">
    <source>
        <dbReference type="EMBL" id="GFZ01453.1"/>
    </source>
</evidence>
<name>A0A7J0FRY9_9ERIC</name>
<dbReference type="OrthoDB" id="1886670at2759"/>
<gene>
    <name evidence="1" type="ORF">Acr_15g0000620</name>
</gene>
<accession>A0A7J0FRY9</accession>
<sequence>MSAPVAFSSQATAQRTCPKTTVGAFGFSPVRTCQFKSDEMKIVKQQLCVRARVRNKLYKGGKLKVEVMDFFGQLIDSMGQNIEFKIGNVCEGDDDFYGWSNLAFRRAQGVIESPIKPGHSSLILLKMVTSLFDAFPKATEWFLKSPDAILKAILKVYSMVLGPFISPFLAWYIKYWKFMQYLLSSALKILVFLSKIFDK</sequence>
<dbReference type="Proteomes" id="UP000585474">
    <property type="component" value="Unassembled WGS sequence"/>
</dbReference>
<organism evidence="1 2">
    <name type="scientific">Actinidia rufa</name>
    <dbReference type="NCBI Taxonomy" id="165716"/>
    <lineage>
        <taxon>Eukaryota</taxon>
        <taxon>Viridiplantae</taxon>
        <taxon>Streptophyta</taxon>
        <taxon>Embryophyta</taxon>
        <taxon>Tracheophyta</taxon>
        <taxon>Spermatophyta</taxon>
        <taxon>Magnoliopsida</taxon>
        <taxon>eudicotyledons</taxon>
        <taxon>Gunneridae</taxon>
        <taxon>Pentapetalae</taxon>
        <taxon>asterids</taxon>
        <taxon>Ericales</taxon>
        <taxon>Actinidiaceae</taxon>
        <taxon>Actinidia</taxon>
    </lineage>
</organism>
<keyword evidence="2" id="KW-1185">Reference proteome</keyword>